<sequence>MNYFWEMIAQQRQNEVDPLWLAVFFMVMALALDNRSTAPTGPNHPFHGYTHQKLSDITNKYHAVSLKALYLGDAMATPRVRTIQTVILSNSFFQSSSAWRKADMMLNWNALAIRTAQLMGLHRLGNNPETMPPDDPAWPPGKNAVKRYMGLRVWMMVQWSDWMSASARFRCYTIHPDQCTSQVVDNVDDWELSPTEWQYTARPAQIVTSSSFEVYKWNIANMLRQTFDKLITYADRFSFSAGWFPHAMKG</sequence>
<evidence type="ECO:0000313" key="6">
    <source>
        <dbReference type="Proteomes" id="UP001149165"/>
    </source>
</evidence>
<evidence type="ECO:0000313" key="5">
    <source>
        <dbReference type="EMBL" id="KAJ5087972.1"/>
    </source>
</evidence>
<organism evidence="5 6">
    <name type="scientific">Penicillium angulare</name>
    <dbReference type="NCBI Taxonomy" id="116970"/>
    <lineage>
        <taxon>Eukaryota</taxon>
        <taxon>Fungi</taxon>
        <taxon>Dikarya</taxon>
        <taxon>Ascomycota</taxon>
        <taxon>Pezizomycotina</taxon>
        <taxon>Eurotiomycetes</taxon>
        <taxon>Eurotiomycetidae</taxon>
        <taxon>Eurotiales</taxon>
        <taxon>Aspergillaceae</taxon>
        <taxon>Penicillium</taxon>
    </lineage>
</organism>
<evidence type="ECO:0000256" key="3">
    <source>
        <dbReference type="ARBA" id="ARBA00023163"/>
    </source>
</evidence>
<dbReference type="PANTHER" id="PTHR31001:SF90">
    <property type="entry name" value="CENTROMERE DNA-BINDING PROTEIN COMPLEX CBF3 SUBUNIT B"/>
    <property type="match status" value="1"/>
</dbReference>
<reference evidence="5" key="1">
    <citation type="submission" date="2022-11" db="EMBL/GenBank/DDBJ databases">
        <authorList>
            <person name="Petersen C."/>
        </authorList>
    </citation>
    <scope>NUCLEOTIDE SEQUENCE</scope>
    <source>
        <strain evidence="5">IBT 30069</strain>
    </source>
</reference>
<keyword evidence="2" id="KW-0805">Transcription regulation</keyword>
<dbReference type="GO" id="GO:0005634">
    <property type="term" value="C:nucleus"/>
    <property type="evidence" value="ECO:0007669"/>
    <property type="project" value="UniProtKB-SubCell"/>
</dbReference>
<comment type="caution">
    <text evidence="5">The sequence shown here is derived from an EMBL/GenBank/DDBJ whole genome shotgun (WGS) entry which is preliminary data.</text>
</comment>
<dbReference type="OrthoDB" id="4159781at2759"/>
<evidence type="ECO:0000256" key="1">
    <source>
        <dbReference type="ARBA" id="ARBA00004123"/>
    </source>
</evidence>
<dbReference type="CDD" id="cd12148">
    <property type="entry name" value="fungal_TF_MHR"/>
    <property type="match status" value="1"/>
</dbReference>
<evidence type="ECO:0000256" key="2">
    <source>
        <dbReference type="ARBA" id="ARBA00023015"/>
    </source>
</evidence>
<accession>A0A9W9EU01</accession>
<dbReference type="EMBL" id="JAPQKH010000007">
    <property type="protein sequence ID" value="KAJ5087972.1"/>
    <property type="molecule type" value="Genomic_DNA"/>
</dbReference>
<dbReference type="Proteomes" id="UP001149165">
    <property type="component" value="Unassembled WGS sequence"/>
</dbReference>
<dbReference type="AlphaFoldDB" id="A0A9W9EU01"/>
<keyword evidence="6" id="KW-1185">Reference proteome</keyword>
<protein>
    <submittedName>
        <fullName evidence="5">Uncharacterized protein</fullName>
    </submittedName>
</protein>
<keyword evidence="4" id="KW-0539">Nucleus</keyword>
<gene>
    <name evidence="5" type="ORF">N7456_011588</name>
</gene>
<dbReference type="InterPro" id="IPR050613">
    <property type="entry name" value="Sec_Metabolite_Reg"/>
</dbReference>
<keyword evidence="3" id="KW-0804">Transcription</keyword>
<evidence type="ECO:0000256" key="4">
    <source>
        <dbReference type="ARBA" id="ARBA00023242"/>
    </source>
</evidence>
<name>A0A9W9EU01_9EURO</name>
<comment type="subcellular location">
    <subcellularLocation>
        <location evidence="1">Nucleus</location>
    </subcellularLocation>
</comment>
<reference evidence="5" key="2">
    <citation type="journal article" date="2023" name="IMA Fungus">
        <title>Comparative genomic study of the Penicillium genus elucidates a diverse pangenome and 15 lateral gene transfer events.</title>
        <authorList>
            <person name="Petersen C."/>
            <person name="Sorensen T."/>
            <person name="Nielsen M.R."/>
            <person name="Sondergaard T.E."/>
            <person name="Sorensen J.L."/>
            <person name="Fitzpatrick D.A."/>
            <person name="Frisvad J.C."/>
            <person name="Nielsen K.L."/>
        </authorList>
    </citation>
    <scope>NUCLEOTIDE SEQUENCE</scope>
    <source>
        <strain evidence="5">IBT 30069</strain>
    </source>
</reference>
<proteinExistence type="predicted"/>
<dbReference type="PANTHER" id="PTHR31001">
    <property type="entry name" value="UNCHARACTERIZED TRANSCRIPTIONAL REGULATORY PROTEIN"/>
    <property type="match status" value="1"/>
</dbReference>